<dbReference type="HOGENOM" id="CLU_1408831_0_0_1"/>
<evidence type="ECO:0000313" key="1">
    <source>
        <dbReference type="EMBL" id="EXM20070.1"/>
    </source>
</evidence>
<proteinExistence type="predicted"/>
<dbReference type="OrthoDB" id="5061330at2759"/>
<reference evidence="1" key="1">
    <citation type="submission" date="2011-11" db="EMBL/GenBank/DDBJ databases">
        <title>The Genome Sequence of Fusarium oxysporum Cotton.</title>
        <authorList>
            <consortium name="The Broad Institute Genome Sequencing Platform"/>
            <person name="Ma L.-J."/>
            <person name="Gale L.R."/>
            <person name="Schwartz D.C."/>
            <person name="Zhou S."/>
            <person name="Corby-Kistler H."/>
            <person name="Young S.K."/>
            <person name="Zeng Q."/>
            <person name="Gargeya S."/>
            <person name="Fitzgerald M."/>
            <person name="Haas B."/>
            <person name="Abouelleil A."/>
            <person name="Alvarado L."/>
            <person name="Arachchi H.M."/>
            <person name="Berlin A."/>
            <person name="Brown A."/>
            <person name="Chapman S.B."/>
            <person name="Chen Z."/>
            <person name="Dunbar C."/>
            <person name="Freedman E."/>
            <person name="Gearin G."/>
            <person name="Goldberg J."/>
            <person name="Griggs A."/>
            <person name="Gujja S."/>
            <person name="Heiman D."/>
            <person name="Howarth C."/>
            <person name="Larson L."/>
            <person name="Lui A."/>
            <person name="MacDonald P.J.P."/>
            <person name="Montmayeur A."/>
            <person name="Murphy C."/>
            <person name="Neiman D."/>
            <person name="Pearson M."/>
            <person name="Priest M."/>
            <person name="Roberts A."/>
            <person name="Saif S."/>
            <person name="Shea T."/>
            <person name="Shenoy N."/>
            <person name="Sisk P."/>
            <person name="Stolte C."/>
            <person name="Sykes S."/>
            <person name="Wortman J."/>
            <person name="Nusbaum C."/>
            <person name="Birren B."/>
        </authorList>
    </citation>
    <scope>NUCLEOTIDE SEQUENCE [LARGE SCALE GENOMIC DNA]</scope>
    <source>
        <strain evidence="1">25433</strain>
    </source>
</reference>
<dbReference type="EMBL" id="JH657956">
    <property type="protein sequence ID" value="EXM20070.1"/>
    <property type="molecule type" value="Genomic_DNA"/>
</dbReference>
<dbReference type="Proteomes" id="UP000030701">
    <property type="component" value="Unassembled WGS sequence"/>
</dbReference>
<accession>X0MHM5</accession>
<name>X0MHM5_FUSOX</name>
<protein>
    <submittedName>
        <fullName evidence="1">Uncharacterized protein</fullName>
    </submittedName>
</protein>
<organism evidence="1">
    <name type="scientific">Fusarium oxysporum f. sp. vasinfectum 25433</name>
    <dbReference type="NCBI Taxonomy" id="1089449"/>
    <lineage>
        <taxon>Eukaryota</taxon>
        <taxon>Fungi</taxon>
        <taxon>Dikarya</taxon>
        <taxon>Ascomycota</taxon>
        <taxon>Pezizomycotina</taxon>
        <taxon>Sordariomycetes</taxon>
        <taxon>Hypocreomycetidae</taxon>
        <taxon>Hypocreales</taxon>
        <taxon>Nectriaceae</taxon>
        <taxon>Fusarium</taxon>
        <taxon>Fusarium oxysporum species complex</taxon>
    </lineage>
</organism>
<reference evidence="1" key="2">
    <citation type="submission" date="2012-05" db="EMBL/GenBank/DDBJ databases">
        <title>The Genome Annotation of Fusarium oxysporum Cotton.</title>
        <authorList>
            <consortium name="The Broad Institute Genomics Platform"/>
            <person name="Ma L.-J."/>
            <person name="Corby-Kistler H."/>
            <person name="Broz K."/>
            <person name="Gale L.R."/>
            <person name="Jonkers W."/>
            <person name="O'Donnell K."/>
            <person name="Ploetz R."/>
            <person name="Steinberg C."/>
            <person name="Schwartz D.C."/>
            <person name="VanEtten H."/>
            <person name="Zhou S."/>
            <person name="Young S.K."/>
            <person name="Zeng Q."/>
            <person name="Gargeya S."/>
            <person name="Fitzgerald M."/>
            <person name="Abouelleil A."/>
            <person name="Alvarado L."/>
            <person name="Chapman S.B."/>
            <person name="Gainer-Dewar J."/>
            <person name="Goldberg J."/>
            <person name="Griggs A."/>
            <person name="Gujja S."/>
            <person name="Hansen M."/>
            <person name="Howarth C."/>
            <person name="Imamovic A."/>
            <person name="Ireland A."/>
            <person name="Larimer J."/>
            <person name="McCowan C."/>
            <person name="Murphy C."/>
            <person name="Pearson M."/>
            <person name="Poon T.W."/>
            <person name="Priest M."/>
            <person name="Roberts A."/>
            <person name="Saif S."/>
            <person name="Shea T."/>
            <person name="Sykes S."/>
            <person name="Wortman J."/>
            <person name="Nusbaum C."/>
            <person name="Birren B."/>
        </authorList>
    </citation>
    <scope>NUCLEOTIDE SEQUENCE</scope>
    <source>
        <strain evidence="1">25433</strain>
    </source>
</reference>
<gene>
    <name evidence="1" type="ORF">FOTG_11890</name>
</gene>
<dbReference type="AlphaFoldDB" id="X0MHM5"/>
<sequence>MLAFSQQNCQNETDGSMSCPLVGDRGKAKGPVAWRQPTGYIAATCTLYPYVKHYAGTVRSGSLSERVVRSTPLRVQILTNLEDSYAGRAANMVAQPLQGVEYPCFVNGTLYTSTNMTVESEKLPEDARQSVSIHPEDWENHSLQEPIGYRNVTAPHECVMTLRHLFIYSLRRSLSETFNAYCRPQGYQTNFVS</sequence>